<dbReference type="SUPFAM" id="SSF82199">
    <property type="entry name" value="SET domain"/>
    <property type="match status" value="1"/>
</dbReference>
<dbReference type="InterPro" id="IPR046341">
    <property type="entry name" value="SET_dom_sf"/>
</dbReference>
<dbReference type="Pfam" id="PF18359">
    <property type="entry name" value="Tudor_5"/>
    <property type="match status" value="1"/>
</dbReference>
<evidence type="ECO:0000256" key="14">
    <source>
        <dbReference type="ARBA" id="ARBA00023242"/>
    </source>
</evidence>
<keyword evidence="15" id="KW-0175">Coiled coil</keyword>
<dbReference type="Gene3D" id="2.30.30.140">
    <property type="match status" value="1"/>
</dbReference>
<dbReference type="GO" id="GO:0003677">
    <property type="term" value="F:DNA binding"/>
    <property type="evidence" value="ECO:0007669"/>
    <property type="project" value="InterPro"/>
</dbReference>
<feature type="region of interest" description="Disordered" evidence="16">
    <location>
        <begin position="1104"/>
        <end position="1145"/>
    </location>
</feature>
<keyword evidence="12" id="KW-0805">Transcription regulation</keyword>
<evidence type="ECO:0000256" key="3">
    <source>
        <dbReference type="ARBA" id="ARBA00022454"/>
    </source>
</evidence>
<feature type="domain" description="SET" evidence="17">
    <location>
        <begin position="1032"/>
        <end position="1262"/>
    </location>
</feature>
<dbReference type="VEuPathDB" id="VectorBase:AFUN2_003377"/>
<dbReference type="CDD" id="cd10517">
    <property type="entry name" value="SET_SETDB1"/>
    <property type="match status" value="1"/>
</dbReference>
<keyword evidence="4" id="KW-0678">Repressor</keyword>
<comment type="subcellular location">
    <subcellularLocation>
        <location evidence="2">Chromosome</location>
    </subcellularLocation>
    <subcellularLocation>
        <location evidence="1">Nucleus</location>
    </subcellularLocation>
</comment>
<dbReference type="GO" id="GO:0008270">
    <property type="term" value="F:zinc ion binding"/>
    <property type="evidence" value="ECO:0007669"/>
    <property type="project" value="InterPro"/>
</dbReference>
<dbReference type="SMART" id="SM00468">
    <property type="entry name" value="PreSET"/>
    <property type="match status" value="1"/>
</dbReference>
<dbReference type="InterPro" id="IPR041291">
    <property type="entry name" value="TUDOR_5"/>
</dbReference>
<feature type="region of interest" description="Disordered" evidence="16">
    <location>
        <begin position="234"/>
        <end position="262"/>
    </location>
</feature>
<keyword evidence="13" id="KW-0804">Transcription</keyword>
<evidence type="ECO:0000256" key="12">
    <source>
        <dbReference type="ARBA" id="ARBA00023015"/>
    </source>
</evidence>
<keyword evidence="9" id="KW-0677">Repeat</keyword>
<evidence type="ECO:0008006" key="21">
    <source>
        <dbReference type="Google" id="ProtNLM"/>
    </source>
</evidence>
<dbReference type="SMART" id="SM00317">
    <property type="entry name" value="SET"/>
    <property type="match status" value="1"/>
</dbReference>
<feature type="compositionally biased region" description="Polar residues" evidence="16">
    <location>
        <begin position="1"/>
        <end position="10"/>
    </location>
</feature>
<reference evidence="20" key="1">
    <citation type="submission" date="2020-05" db="UniProtKB">
        <authorList>
            <consortium name="EnsemblMetazoa"/>
        </authorList>
    </citation>
    <scope>IDENTIFICATION</scope>
    <source>
        <strain evidence="20">FUMOZ</strain>
    </source>
</reference>
<dbReference type="GO" id="GO:0046974">
    <property type="term" value="F:histone H3K9 methyltransferase activity"/>
    <property type="evidence" value="ECO:0007669"/>
    <property type="project" value="TreeGrafter"/>
</dbReference>
<evidence type="ECO:0000256" key="5">
    <source>
        <dbReference type="ARBA" id="ARBA00022603"/>
    </source>
</evidence>
<feature type="compositionally biased region" description="Low complexity" evidence="16">
    <location>
        <begin position="750"/>
        <end position="770"/>
    </location>
</feature>
<dbReference type="STRING" id="62324.A0A182RJ96"/>
<protein>
    <recommendedName>
        <fullName evidence="21">Histone-lysine N-methyltransferase eggless</fullName>
    </recommendedName>
</protein>
<feature type="region of interest" description="Disordered" evidence="16">
    <location>
        <begin position="347"/>
        <end position="367"/>
    </location>
</feature>
<evidence type="ECO:0000256" key="15">
    <source>
        <dbReference type="SAM" id="Coils"/>
    </source>
</evidence>
<evidence type="ECO:0000256" key="11">
    <source>
        <dbReference type="ARBA" id="ARBA00022853"/>
    </source>
</evidence>
<feature type="domain" description="MBD" evidence="19">
    <location>
        <begin position="825"/>
        <end position="894"/>
    </location>
</feature>
<dbReference type="Pfam" id="PF01429">
    <property type="entry name" value="MBD"/>
    <property type="match status" value="1"/>
</dbReference>
<evidence type="ECO:0000259" key="18">
    <source>
        <dbReference type="PROSITE" id="PS50867"/>
    </source>
</evidence>
<dbReference type="InterPro" id="IPR047232">
    <property type="entry name" value="SETDB1/2-like_MBD"/>
</dbReference>
<dbReference type="InterPro" id="IPR001739">
    <property type="entry name" value="Methyl_CpG_DNA-bd"/>
</dbReference>
<dbReference type="GO" id="GO:0070828">
    <property type="term" value="P:heterochromatin organization"/>
    <property type="evidence" value="ECO:0007669"/>
    <property type="project" value="TreeGrafter"/>
</dbReference>
<dbReference type="Gene3D" id="3.30.890.10">
    <property type="entry name" value="Methyl-cpg-binding Protein 2, Chain A"/>
    <property type="match status" value="1"/>
</dbReference>
<evidence type="ECO:0000256" key="2">
    <source>
        <dbReference type="ARBA" id="ARBA00004286"/>
    </source>
</evidence>
<evidence type="ECO:0000256" key="13">
    <source>
        <dbReference type="ARBA" id="ARBA00023163"/>
    </source>
</evidence>
<evidence type="ECO:0000259" key="19">
    <source>
        <dbReference type="PROSITE" id="PS50982"/>
    </source>
</evidence>
<dbReference type="PANTHER" id="PTHR46024:SF1">
    <property type="entry name" value="HISTONE-LYSINE N-METHYLTRANSFERASE EGGLESS"/>
    <property type="match status" value="1"/>
</dbReference>
<organism evidence="20">
    <name type="scientific">Anopheles funestus</name>
    <name type="common">African malaria mosquito</name>
    <dbReference type="NCBI Taxonomy" id="62324"/>
    <lineage>
        <taxon>Eukaryota</taxon>
        <taxon>Metazoa</taxon>
        <taxon>Ecdysozoa</taxon>
        <taxon>Arthropoda</taxon>
        <taxon>Hexapoda</taxon>
        <taxon>Insecta</taxon>
        <taxon>Pterygota</taxon>
        <taxon>Neoptera</taxon>
        <taxon>Endopterygota</taxon>
        <taxon>Diptera</taxon>
        <taxon>Nematocera</taxon>
        <taxon>Culicoidea</taxon>
        <taxon>Culicidae</taxon>
        <taxon>Anophelinae</taxon>
        <taxon>Anopheles</taxon>
    </lineage>
</organism>
<dbReference type="InterPro" id="IPR007728">
    <property type="entry name" value="Pre-SET_dom"/>
</dbReference>
<keyword evidence="10" id="KW-0862">Zinc</keyword>
<dbReference type="GO" id="GO:0032259">
    <property type="term" value="P:methylation"/>
    <property type="evidence" value="ECO:0007669"/>
    <property type="project" value="UniProtKB-KW"/>
</dbReference>
<dbReference type="Pfam" id="PF00856">
    <property type="entry name" value="SET"/>
    <property type="match status" value="1"/>
</dbReference>
<feature type="compositionally biased region" description="Acidic residues" evidence="16">
    <location>
        <begin position="350"/>
        <end position="360"/>
    </location>
</feature>
<dbReference type="EnsemblMetazoa" id="AFUN006312-RA">
    <property type="protein sequence ID" value="AFUN006312-PA"/>
    <property type="gene ID" value="AFUN006312"/>
</dbReference>
<evidence type="ECO:0000256" key="8">
    <source>
        <dbReference type="ARBA" id="ARBA00022723"/>
    </source>
</evidence>
<evidence type="ECO:0000313" key="20">
    <source>
        <dbReference type="EnsemblMetazoa" id="AFUN006312-PA"/>
    </source>
</evidence>
<keyword evidence="8" id="KW-0479">Metal-binding</keyword>
<feature type="coiled-coil region" evidence="15">
    <location>
        <begin position="409"/>
        <end position="436"/>
    </location>
</feature>
<feature type="compositionally biased region" description="Acidic residues" evidence="16">
    <location>
        <begin position="12"/>
        <end position="21"/>
    </location>
</feature>
<dbReference type="InterPro" id="IPR051516">
    <property type="entry name" value="SETDB_methyltransferase"/>
</dbReference>
<evidence type="ECO:0000256" key="7">
    <source>
        <dbReference type="ARBA" id="ARBA00022691"/>
    </source>
</evidence>
<evidence type="ECO:0000256" key="1">
    <source>
        <dbReference type="ARBA" id="ARBA00004123"/>
    </source>
</evidence>
<proteinExistence type="predicted"/>
<keyword evidence="3" id="KW-0158">Chromosome</keyword>
<feature type="region of interest" description="Disordered" evidence="16">
    <location>
        <begin position="686"/>
        <end position="771"/>
    </location>
</feature>
<dbReference type="GO" id="GO:0005634">
    <property type="term" value="C:nucleus"/>
    <property type="evidence" value="ECO:0007669"/>
    <property type="project" value="UniProtKB-SubCell"/>
</dbReference>
<evidence type="ECO:0000256" key="9">
    <source>
        <dbReference type="ARBA" id="ARBA00022737"/>
    </source>
</evidence>
<feature type="compositionally biased region" description="Polar residues" evidence="16">
    <location>
        <begin position="733"/>
        <end position="749"/>
    </location>
</feature>
<dbReference type="SMART" id="SM00391">
    <property type="entry name" value="MBD"/>
    <property type="match status" value="1"/>
</dbReference>
<evidence type="ECO:0000256" key="6">
    <source>
        <dbReference type="ARBA" id="ARBA00022679"/>
    </source>
</evidence>
<evidence type="ECO:0000259" key="17">
    <source>
        <dbReference type="PROSITE" id="PS50280"/>
    </source>
</evidence>
<dbReference type="VEuPathDB" id="VectorBase:AFUN006312"/>
<keyword evidence="11" id="KW-0156">Chromatin regulator</keyword>
<dbReference type="Gene3D" id="2.170.270.10">
    <property type="entry name" value="SET domain"/>
    <property type="match status" value="1"/>
</dbReference>
<keyword evidence="14" id="KW-0539">Nucleus</keyword>
<feature type="compositionally biased region" description="Polar residues" evidence="16">
    <location>
        <begin position="44"/>
        <end position="60"/>
    </location>
</feature>
<dbReference type="GO" id="GO:0005694">
    <property type="term" value="C:chromosome"/>
    <property type="evidence" value="ECO:0007669"/>
    <property type="project" value="UniProtKB-SubCell"/>
</dbReference>
<dbReference type="GO" id="GO:0010629">
    <property type="term" value="P:negative regulation of gene expression"/>
    <property type="evidence" value="ECO:0007669"/>
    <property type="project" value="TreeGrafter"/>
</dbReference>
<keyword evidence="7" id="KW-0949">S-adenosyl-L-methionine</keyword>
<accession>A0A182RJ96</accession>
<dbReference type="InterPro" id="IPR001214">
    <property type="entry name" value="SET_dom"/>
</dbReference>
<keyword evidence="6" id="KW-0808">Transferase</keyword>
<dbReference type="PROSITE" id="PS50982">
    <property type="entry name" value="MBD"/>
    <property type="match status" value="1"/>
</dbReference>
<evidence type="ECO:0000256" key="10">
    <source>
        <dbReference type="ARBA" id="ARBA00022833"/>
    </source>
</evidence>
<dbReference type="InterPro" id="IPR041292">
    <property type="entry name" value="Tudor_4"/>
</dbReference>
<dbReference type="PROSITE" id="PS50280">
    <property type="entry name" value="SET"/>
    <property type="match status" value="1"/>
</dbReference>
<dbReference type="PANTHER" id="PTHR46024">
    <property type="entry name" value="HISTONE-LYSINE N-METHYLTRANSFERASE EGGLESS"/>
    <property type="match status" value="1"/>
</dbReference>
<feature type="region of interest" description="Disordered" evidence="16">
    <location>
        <begin position="1"/>
        <end position="138"/>
    </location>
</feature>
<dbReference type="Pfam" id="PF05033">
    <property type="entry name" value="Pre-SET"/>
    <property type="match status" value="1"/>
</dbReference>
<dbReference type="Pfam" id="PF18358">
    <property type="entry name" value="Tudor_4"/>
    <property type="match status" value="1"/>
</dbReference>
<name>A0A182RJ96_ANOFN</name>
<dbReference type="SUPFAM" id="SSF54171">
    <property type="entry name" value="DNA-binding domain"/>
    <property type="match status" value="1"/>
</dbReference>
<dbReference type="PROSITE" id="PS50867">
    <property type="entry name" value="PRE_SET"/>
    <property type="match status" value="1"/>
</dbReference>
<evidence type="ECO:0000256" key="16">
    <source>
        <dbReference type="SAM" id="MobiDB-lite"/>
    </source>
</evidence>
<dbReference type="CDD" id="cd01395">
    <property type="entry name" value="HMT_MBD"/>
    <property type="match status" value="1"/>
</dbReference>
<feature type="compositionally biased region" description="Basic and acidic residues" evidence="16">
    <location>
        <begin position="119"/>
        <end position="135"/>
    </location>
</feature>
<feature type="compositionally biased region" description="Basic and acidic residues" evidence="16">
    <location>
        <begin position="719"/>
        <end position="732"/>
    </location>
</feature>
<dbReference type="InterPro" id="IPR016177">
    <property type="entry name" value="DNA-bd_dom_sf"/>
</dbReference>
<sequence length="1287" mass="146633">MEKDSTSVISIESDEEMDTVAEPEAPSSSLNEKKTENEVPNDVENASNTPKSPANNATNDESAKEYDVICLDDDEKEPTESCEEKSAESLSASEMNVAKPPSESMENEDTKMMEITQDAEDKNCQKTDPPPEQKVVEPNVVESNIISVDDEEVPTDSCNEKSAESLSAIAASAAETNVPKPPTAKMKMDDTKMMEITQDAEVKNCQQIDPPPEQKMEEMKDVQPKAMLDIDKTEPTIDSADHPSDETEKPQLSNANDSEQDLVNRKRGIQKCSNTSCAKKDFTFIDAPVFAQNLYKMPPNKQAKLICSDCFEFSVIHYESLCTSLVKEESLYKKELLQDKIEEIHTVLDSSDEESDETAESEPNVVEPALPEDAQSLINTNLNDIVESLWQKFGETHLSLYNADMLREARENEEKSKRIDEQLKTLKTELQSIHENIYSVRTTKIDQEELIIEDDAMSERIAYLRLLRMLNANEPLVREPVKVNETYYGVCTSILTSWVKCKVLELCENHVYTVRFTTGQMQQSVLTAKHLAYTVAPQVKLRLGTRIIAKVSSGVGDEASRSFYAGTVLESISAYNKFRYLIIFDSGHTLYAPLSDVRVVCEQSNNIWDDVHPHSKEFIRNYMLTCGSMRPMVQAHRGQRMSVEINQKWYQGKVLETDSSLFRLYFQELDKYEWIYRGSKRLGPLYSKGMPNNKFSKFQRRNEPSIEYITIEDDENEQPEEKGPSHSMKNEPQDTQNRPTARKSTMQRLNNNKTTNNNDNSSSNGNNNNNARVISLNQKPIYIDMDKDRSHGKTLTFNTDKYRGPQRFVTHRCNPNCLYKMPSNIHTYNLLARPLVTGWERHICYMRGTKKASVIMYRAPCGRRLRDMQEVHRYLRLTNCSLNVEHFDFETDVRALATFKAENFLFECKDLSFGVEVMPVHCVNNYDNMQPPPCEYSTERKTTPGVTLTLDKEFLCGCDCEDDCLDKSKCQCWQLTIQGVRYTTPYVDINNVGYVYKRLMDQIHTGIYECNEQCKCKKDKCLNRVVQHPLQMKLEVFNTNNKGWGIRCINDVPKGSFICIYAGELLTDDYSTFLCETDENKTGDEYFADLDYIETAIKTKENYESEAYQSAGEENPPSDESEIELEKEKFESAQDSDEEYTSKTVPSAMAVKTRAQSKKASTTERSAKAPIIGVNDEQECVNLIPNPEMKPADKSGPNSESAFRKLYGDNQDIFIMDAKKQGNLGRYFNNVFVDTHDLRFPWVAFFASKNIKAGTELTWNYNYDVGSVNGKVLNCTCGEKVCKGRLL</sequence>
<feature type="domain" description="Pre-SET" evidence="18">
    <location>
        <begin position="956"/>
        <end position="1029"/>
    </location>
</feature>
<feature type="compositionally biased region" description="Basic and acidic residues" evidence="16">
    <location>
        <begin position="78"/>
        <end position="87"/>
    </location>
</feature>
<evidence type="ECO:0000256" key="4">
    <source>
        <dbReference type="ARBA" id="ARBA00022491"/>
    </source>
</evidence>
<keyword evidence="5" id="KW-0489">Methyltransferase</keyword>
<feature type="compositionally biased region" description="Basic and acidic residues" evidence="16">
    <location>
        <begin position="234"/>
        <end position="249"/>
    </location>
</feature>